<feature type="transmembrane region" description="Helical" evidence="7">
    <location>
        <begin position="377"/>
        <end position="399"/>
    </location>
</feature>
<evidence type="ECO:0000256" key="1">
    <source>
        <dbReference type="ARBA" id="ARBA00004141"/>
    </source>
</evidence>
<keyword evidence="3 7" id="KW-0812">Transmembrane</keyword>
<name>A0ABW8K9V6_9GAMM</name>
<feature type="transmembrane region" description="Helical" evidence="7">
    <location>
        <begin position="89"/>
        <end position="107"/>
    </location>
</feature>
<sequence length="517" mass="56367">MSAAMPTERGRLPRQIPFIIGNEGCERFSFYGMRNILTPFLITSLLMYLPESERPGAAKDVFHTFVIGVYFFPLLGGWLADRFFGKYQTVLWMSLVYCLGHLCLALFEHHPTGFYVGLGLIALGAGGIKPLVASFVGDQFDQSNKHWAKLVFDAFYWIINFGSFFASLLMPIFLRKFGAAVAFGIPGALMLVATVVFWLGRKQYVMVPPSPPDPDAFSRVLRSALLEKRAGQGRPGLWVAGVGVLAAVAALVSSPALGFVIAACLALVALIGGVGGGAWLQMERARGLHPDVAVDGARNVLRVLVIFALTTPFFSLFDQKASTWVLQGNEMGAPDWFHPAQMQALNPLLVMLLIPFNNLVLYPLLRRRGYEPTALRRMTAGIAFSGLAWIVVGGYQLVIDGGDALSIVWQVAPYALLTFGEVLVSATGLEFAYSQAPASMKGVVMSFWNLTTTIGNLWVLMANAAVRSEVVTGHIAVTGLSVTAFQMFFFAAFALLAALAFGAYARRYREVDNYRTA</sequence>
<comment type="similarity">
    <text evidence="2">Belongs to the major facilitator superfamily. Proton-dependent oligopeptide transporter (POT/PTR) (TC 2.A.17) family.</text>
</comment>
<keyword evidence="4" id="KW-0571">Peptide transport</keyword>
<evidence type="ECO:0000313" key="9">
    <source>
        <dbReference type="Proteomes" id="UP001620408"/>
    </source>
</evidence>
<accession>A0ABW8K9V6</accession>
<dbReference type="RefSeq" id="WP_379984308.1">
    <property type="nucleotide sequence ID" value="NZ_JADIKD010000012.1"/>
</dbReference>
<comment type="caution">
    <text evidence="8">The sequence shown here is derived from an EMBL/GenBank/DDBJ whole genome shotgun (WGS) entry which is preliminary data.</text>
</comment>
<dbReference type="InterPro" id="IPR005279">
    <property type="entry name" value="Dipep/tripep_permease"/>
</dbReference>
<reference evidence="8 9" key="1">
    <citation type="submission" date="2020-10" db="EMBL/GenBank/DDBJ databases">
        <title>Phylogeny of dyella-like bacteria.</title>
        <authorList>
            <person name="Fu J."/>
        </authorList>
    </citation>
    <scope>NUCLEOTIDE SEQUENCE [LARGE SCALE GENOMIC DNA]</scope>
    <source>
        <strain evidence="8 9">BB4</strain>
    </source>
</reference>
<feature type="transmembrane region" description="Helical" evidence="7">
    <location>
        <begin position="180"/>
        <end position="200"/>
    </location>
</feature>
<evidence type="ECO:0000256" key="6">
    <source>
        <dbReference type="ARBA" id="ARBA00023136"/>
    </source>
</evidence>
<evidence type="ECO:0000313" key="8">
    <source>
        <dbReference type="EMBL" id="MFK2919660.1"/>
    </source>
</evidence>
<keyword evidence="4" id="KW-0653">Protein transport</keyword>
<dbReference type="Proteomes" id="UP001620408">
    <property type="component" value="Unassembled WGS sequence"/>
</dbReference>
<feature type="transmembrane region" description="Helical" evidence="7">
    <location>
        <begin position="485"/>
        <end position="505"/>
    </location>
</feature>
<proteinExistence type="inferred from homology"/>
<gene>
    <name evidence="8" type="ORF">ISS97_20535</name>
</gene>
<comment type="subcellular location">
    <subcellularLocation>
        <location evidence="1">Membrane</location>
        <topology evidence="1">Multi-pass membrane protein</topology>
    </subcellularLocation>
</comment>
<dbReference type="InterPro" id="IPR018456">
    <property type="entry name" value="PTR2_symporter_CS"/>
</dbReference>
<dbReference type="PROSITE" id="PS01022">
    <property type="entry name" value="PTR2_1"/>
    <property type="match status" value="1"/>
</dbReference>
<dbReference type="InterPro" id="IPR036259">
    <property type="entry name" value="MFS_trans_sf"/>
</dbReference>
<feature type="transmembrane region" description="Helical" evidence="7">
    <location>
        <begin position="344"/>
        <end position="365"/>
    </location>
</feature>
<evidence type="ECO:0000256" key="2">
    <source>
        <dbReference type="ARBA" id="ARBA00005982"/>
    </source>
</evidence>
<dbReference type="NCBIfam" id="TIGR00924">
    <property type="entry name" value="yjdL_sub1_fam"/>
    <property type="match status" value="1"/>
</dbReference>
<feature type="transmembrane region" description="Helical" evidence="7">
    <location>
        <begin position="28"/>
        <end position="49"/>
    </location>
</feature>
<keyword evidence="5 7" id="KW-1133">Transmembrane helix</keyword>
<protein>
    <submittedName>
        <fullName evidence="8">MFS transporter</fullName>
    </submittedName>
</protein>
<dbReference type="EMBL" id="JADIKD010000012">
    <property type="protein sequence ID" value="MFK2919660.1"/>
    <property type="molecule type" value="Genomic_DNA"/>
</dbReference>
<keyword evidence="6 7" id="KW-0472">Membrane</keyword>
<evidence type="ECO:0000256" key="5">
    <source>
        <dbReference type="ARBA" id="ARBA00022989"/>
    </source>
</evidence>
<dbReference type="PANTHER" id="PTHR11654">
    <property type="entry name" value="OLIGOPEPTIDE TRANSPORTER-RELATED"/>
    <property type="match status" value="1"/>
</dbReference>
<feature type="transmembrane region" description="Helical" evidence="7">
    <location>
        <begin position="300"/>
        <end position="317"/>
    </location>
</feature>
<evidence type="ECO:0000256" key="4">
    <source>
        <dbReference type="ARBA" id="ARBA00022856"/>
    </source>
</evidence>
<dbReference type="Pfam" id="PF00854">
    <property type="entry name" value="PTR2"/>
    <property type="match status" value="1"/>
</dbReference>
<evidence type="ECO:0000256" key="3">
    <source>
        <dbReference type="ARBA" id="ARBA00022692"/>
    </source>
</evidence>
<keyword evidence="4" id="KW-0813">Transport</keyword>
<evidence type="ECO:0000256" key="7">
    <source>
        <dbReference type="SAM" id="Phobius"/>
    </source>
</evidence>
<dbReference type="Gene3D" id="1.20.1250.20">
    <property type="entry name" value="MFS general substrate transporter like domains"/>
    <property type="match status" value="1"/>
</dbReference>
<organism evidence="8 9">
    <name type="scientific">Dyella koreensis</name>
    <dbReference type="NCBI Taxonomy" id="311235"/>
    <lineage>
        <taxon>Bacteria</taxon>
        <taxon>Pseudomonadati</taxon>
        <taxon>Pseudomonadota</taxon>
        <taxon>Gammaproteobacteria</taxon>
        <taxon>Lysobacterales</taxon>
        <taxon>Rhodanobacteraceae</taxon>
        <taxon>Dyella</taxon>
    </lineage>
</organism>
<feature type="transmembrane region" description="Helical" evidence="7">
    <location>
        <begin position="411"/>
        <end position="433"/>
    </location>
</feature>
<dbReference type="SUPFAM" id="SSF103473">
    <property type="entry name" value="MFS general substrate transporter"/>
    <property type="match status" value="1"/>
</dbReference>
<feature type="transmembrane region" description="Helical" evidence="7">
    <location>
        <begin position="61"/>
        <end position="80"/>
    </location>
</feature>
<feature type="transmembrane region" description="Helical" evidence="7">
    <location>
        <begin position="154"/>
        <end position="174"/>
    </location>
</feature>
<dbReference type="InterPro" id="IPR000109">
    <property type="entry name" value="POT_fam"/>
</dbReference>
<feature type="transmembrane region" description="Helical" evidence="7">
    <location>
        <begin position="259"/>
        <end position="280"/>
    </location>
</feature>
<keyword evidence="9" id="KW-1185">Reference proteome</keyword>
<feature type="transmembrane region" description="Helical" evidence="7">
    <location>
        <begin position="113"/>
        <end position="133"/>
    </location>
</feature>
<feature type="transmembrane region" description="Helical" evidence="7">
    <location>
        <begin position="445"/>
        <end position="465"/>
    </location>
</feature>